<dbReference type="EMBL" id="JAMZMK010011154">
    <property type="protein sequence ID" value="KAI7728743.1"/>
    <property type="molecule type" value="Genomic_DNA"/>
</dbReference>
<sequence>MASTGNKKSRSHPVDSLSSHEIEPISVLSPTNLVTNIKQSKGPKKEIVDDTIHETGEEIGEGMTRPTRGITCGKGA</sequence>
<evidence type="ECO:0000313" key="2">
    <source>
        <dbReference type="EMBL" id="KAI7728743.1"/>
    </source>
</evidence>
<keyword evidence="3" id="KW-1185">Reference proteome</keyword>
<feature type="region of interest" description="Disordered" evidence="1">
    <location>
        <begin position="1"/>
        <end position="30"/>
    </location>
</feature>
<accession>A0AAD5G617</accession>
<gene>
    <name evidence="2" type="ORF">M8C21_014582</name>
</gene>
<feature type="region of interest" description="Disordered" evidence="1">
    <location>
        <begin position="55"/>
        <end position="76"/>
    </location>
</feature>
<evidence type="ECO:0000313" key="3">
    <source>
        <dbReference type="Proteomes" id="UP001206925"/>
    </source>
</evidence>
<proteinExistence type="predicted"/>
<dbReference type="Proteomes" id="UP001206925">
    <property type="component" value="Unassembled WGS sequence"/>
</dbReference>
<evidence type="ECO:0000256" key="1">
    <source>
        <dbReference type="SAM" id="MobiDB-lite"/>
    </source>
</evidence>
<name>A0AAD5G617_AMBAR</name>
<comment type="caution">
    <text evidence="2">The sequence shown here is derived from an EMBL/GenBank/DDBJ whole genome shotgun (WGS) entry which is preliminary data.</text>
</comment>
<dbReference type="AlphaFoldDB" id="A0AAD5G617"/>
<protein>
    <submittedName>
        <fullName evidence="2">Uncharacterized protein</fullName>
    </submittedName>
</protein>
<reference evidence="2" key="1">
    <citation type="submission" date="2022-06" db="EMBL/GenBank/DDBJ databases">
        <title>Uncovering the hologenomic basis of an extraordinary plant invasion.</title>
        <authorList>
            <person name="Bieker V.C."/>
            <person name="Martin M.D."/>
            <person name="Gilbert T."/>
            <person name="Hodgins K."/>
            <person name="Battlay P."/>
            <person name="Petersen B."/>
            <person name="Wilson J."/>
        </authorList>
    </citation>
    <scope>NUCLEOTIDE SEQUENCE</scope>
    <source>
        <strain evidence="2">AA19_3_7</strain>
        <tissue evidence="2">Leaf</tissue>
    </source>
</reference>
<organism evidence="2 3">
    <name type="scientific">Ambrosia artemisiifolia</name>
    <name type="common">Common ragweed</name>
    <dbReference type="NCBI Taxonomy" id="4212"/>
    <lineage>
        <taxon>Eukaryota</taxon>
        <taxon>Viridiplantae</taxon>
        <taxon>Streptophyta</taxon>
        <taxon>Embryophyta</taxon>
        <taxon>Tracheophyta</taxon>
        <taxon>Spermatophyta</taxon>
        <taxon>Magnoliopsida</taxon>
        <taxon>eudicotyledons</taxon>
        <taxon>Gunneridae</taxon>
        <taxon>Pentapetalae</taxon>
        <taxon>asterids</taxon>
        <taxon>campanulids</taxon>
        <taxon>Asterales</taxon>
        <taxon>Asteraceae</taxon>
        <taxon>Asteroideae</taxon>
        <taxon>Heliantheae alliance</taxon>
        <taxon>Heliantheae</taxon>
        <taxon>Ambrosia</taxon>
    </lineage>
</organism>